<protein>
    <submittedName>
        <fullName evidence="2">Uncharacterized protein</fullName>
    </submittedName>
</protein>
<proteinExistence type="inferred from homology"/>
<gene>
    <name evidence="2" type="ORF">HY57_10100</name>
</gene>
<dbReference type="EMBL" id="CP008884">
    <property type="protein sequence ID" value="AIF47593.1"/>
    <property type="molecule type" value="Genomic_DNA"/>
</dbReference>
<evidence type="ECO:0000313" key="3">
    <source>
        <dbReference type="Proteomes" id="UP000027987"/>
    </source>
</evidence>
<evidence type="ECO:0000313" key="2">
    <source>
        <dbReference type="EMBL" id="AIF47593.1"/>
    </source>
</evidence>
<dbReference type="InterPro" id="IPR001082">
    <property type="entry name" value="Pilin"/>
</dbReference>
<dbReference type="GO" id="GO:0009289">
    <property type="term" value="C:pilus"/>
    <property type="evidence" value="ECO:0007669"/>
    <property type="project" value="InterPro"/>
</dbReference>
<dbReference type="SUPFAM" id="SSF54523">
    <property type="entry name" value="Pili subunits"/>
    <property type="match status" value="1"/>
</dbReference>
<dbReference type="KEGG" id="dja:HY57_10100"/>
<sequence length="158" mass="16628">MFGMVALSAIVAAMLWALGLPLWHSYSTEHHVADALNHVAVAKLAVMEAATIKGGFAQVRSNDLQYSARVSGGPYVSRVDIADGGLITLMTRNTGAHPDPVLVFTPLPSRGSTGDIIWNCQVFLGDSSLVPASCQNQPIPSYTVVPVSTRGATVSLIP</sequence>
<evidence type="ECO:0000256" key="1">
    <source>
        <dbReference type="ARBA" id="ARBA00005233"/>
    </source>
</evidence>
<name>A0A075K5Z7_9GAMM</name>
<dbReference type="PATRIC" id="fig|1217721.7.peg.2088"/>
<dbReference type="Proteomes" id="UP000027987">
    <property type="component" value="Chromosome"/>
</dbReference>
<reference evidence="2 3" key="1">
    <citation type="submission" date="2014-07" db="EMBL/GenBank/DDBJ databases">
        <title>Complete Genome Sequence of Dyella japonica Strain A8 Isolated from Malaysian Tropical Soil.</title>
        <authorList>
            <person name="Hui R.K.H."/>
            <person name="Chen J.-W."/>
            <person name="Chan K.-G."/>
            <person name="Leung F.C.C."/>
        </authorList>
    </citation>
    <scope>NUCLEOTIDE SEQUENCE [LARGE SCALE GENOMIC DNA]</scope>
    <source>
        <strain evidence="2 3">A8</strain>
    </source>
</reference>
<accession>A0A075K5Z7</accession>
<dbReference type="Pfam" id="PF00114">
    <property type="entry name" value="Pilin"/>
    <property type="match status" value="1"/>
</dbReference>
<dbReference type="STRING" id="1217721.HY57_10100"/>
<dbReference type="Gene3D" id="3.30.700.10">
    <property type="entry name" value="Glycoprotein, Type 4 Pilin"/>
    <property type="match status" value="1"/>
</dbReference>
<organism evidence="2 3">
    <name type="scientific">Dyella japonica A8</name>
    <dbReference type="NCBI Taxonomy" id="1217721"/>
    <lineage>
        <taxon>Bacteria</taxon>
        <taxon>Pseudomonadati</taxon>
        <taxon>Pseudomonadota</taxon>
        <taxon>Gammaproteobacteria</taxon>
        <taxon>Lysobacterales</taxon>
        <taxon>Rhodanobacteraceae</taxon>
        <taxon>Dyella</taxon>
    </lineage>
</organism>
<dbReference type="GO" id="GO:0007155">
    <property type="term" value="P:cell adhesion"/>
    <property type="evidence" value="ECO:0007669"/>
    <property type="project" value="InterPro"/>
</dbReference>
<keyword evidence="3" id="KW-1185">Reference proteome</keyword>
<dbReference type="AlphaFoldDB" id="A0A075K5Z7"/>
<comment type="similarity">
    <text evidence="1">Belongs to the N-Me-Phe pilin family.</text>
</comment>
<dbReference type="InterPro" id="IPR045584">
    <property type="entry name" value="Pilin-like"/>
</dbReference>
<dbReference type="HOGENOM" id="CLU_134297_0_0_6"/>